<evidence type="ECO:0000313" key="12">
    <source>
        <dbReference type="EMBL" id="SCY70037.1"/>
    </source>
</evidence>
<comment type="catalytic activity">
    <reaction evidence="1 8">
        <text>alpha-D-glucose = beta-D-glucose</text>
        <dbReference type="Rhea" id="RHEA:10264"/>
        <dbReference type="ChEBI" id="CHEBI:15903"/>
        <dbReference type="ChEBI" id="CHEBI:17925"/>
        <dbReference type="EC" id="5.1.3.3"/>
    </reaction>
</comment>
<reference evidence="12 13" key="1">
    <citation type="submission" date="2016-10" db="EMBL/GenBank/DDBJ databases">
        <authorList>
            <person name="de Groot N.N."/>
        </authorList>
    </citation>
    <scope>NUCLEOTIDE SEQUENCE [LARGE SCALE GENOMIC DNA]</scope>
    <source>
        <strain evidence="12 13">DSM 18978</strain>
    </source>
</reference>
<dbReference type="InterPro" id="IPR014718">
    <property type="entry name" value="GH-type_carb-bd"/>
</dbReference>
<evidence type="ECO:0000256" key="11">
    <source>
        <dbReference type="PIRSR" id="PIRSR005096-3"/>
    </source>
</evidence>
<evidence type="ECO:0000256" key="7">
    <source>
        <dbReference type="ARBA" id="ARBA00023277"/>
    </source>
</evidence>
<proteinExistence type="inferred from homology"/>
<dbReference type="EC" id="5.1.3.3" evidence="4 8"/>
<dbReference type="UniPathway" id="UPA00242"/>
<dbReference type="OrthoDB" id="9779408at2"/>
<dbReference type="Proteomes" id="UP000198636">
    <property type="component" value="Unassembled WGS sequence"/>
</dbReference>
<feature type="active site" description="Proton acceptor" evidence="9">
    <location>
        <position position="312"/>
    </location>
</feature>
<dbReference type="GO" id="GO:0006006">
    <property type="term" value="P:glucose metabolic process"/>
    <property type="evidence" value="ECO:0007669"/>
    <property type="project" value="TreeGrafter"/>
</dbReference>
<dbReference type="InterPro" id="IPR047215">
    <property type="entry name" value="Galactose_mutarotase-like"/>
</dbReference>
<feature type="active site" description="Proton donor" evidence="9">
    <location>
        <position position="180"/>
    </location>
</feature>
<dbReference type="EMBL" id="FMUS01000013">
    <property type="protein sequence ID" value="SCY70037.1"/>
    <property type="molecule type" value="Genomic_DNA"/>
</dbReference>
<evidence type="ECO:0000256" key="3">
    <source>
        <dbReference type="ARBA" id="ARBA00006206"/>
    </source>
</evidence>
<dbReference type="STRING" id="1120976.SAMN03080606_02212"/>
<comment type="similarity">
    <text evidence="3 8">Belongs to the aldose epimerase family.</text>
</comment>
<evidence type="ECO:0000256" key="5">
    <source>
        <dbReference type="ARBA" id="ARBA00014165"/>
    </source>
</evidence>
<dbReference type="PANTHER" id="PTHR10091:SF0">
    <property type="entry name" value="GALACTOSE MUTAROTASE"/>
    <property type="match status" value="1"/>
</dbReference>
<dbReference type="AlphaFoldDB" id="A0A1G5I1Y7"/>
<dbReference type="Pfam" id="PF01263">
    <property type="entry name" value="Aldose_epim"/>
    <property type="match status" value="1"/>
</dbReference>
<organism evidence="12 13">
    <name type="scientific">Alkaliphilus peptidifermentans DSM 18978</name>
    <dbReference type="NCBI Taxonomy" id="1120976"/>
    <lineage>
        <taxon>Bacteria</taxon>
        <taxon>Bacillati</taxon>
        <taxon>Bacillota</taxon>
        <taxon>Clostridia</taxon>
        <taxon>Peptostreptococcales</taxon>
        <taxon>Natronincolaceae</taxon>
        <taxon>Alkaliphilus</taxon>
    </lineage>
</organism>
<dbReference type="CDD" id="cd09019">
    <property type="entry name" value="galactose_mutarotase_like"/>
    <property type="match status" value="1"/>
</dbReference>
<dbReference type="InterPro" id="IPR018052">
    <property type="entry name" value="Ald1_epimerase_CS"/>
</dbReference>
<evidence type="ECO:0000256" key="6">
    <source>
        <dbReference type="ARBA" id="ARBA00023235"/>
    </source>
</evidence>
<dbReference type="GO" id="GO:0004034">
    <property type="term" value="F:aldose 1-epimerase activity"/>
    <property type="evidence" value="ECO:0007669"/>
    <property type="project" value="UniProtKB-EC"/>
</dbReference>
<sequence length="348" mass="39329">MKSEKTLVGRTKKNQDIFKYSLENDNGFTISILNIGATIYEILAPDRDGKYENIVLSYGEISDYEENPDSIGCVIGRTAGRISKGEFLLDGEKYYLAKNDGNNNIHGGVKGFGRVIWEATERVDKESISLILNYNSPHMEEGFPGNLKVTVTYELNNKNELKLSYRGISDRMTVVNLTNHSYFNLSGEVKRDILDHHLSINADTVAVINKEILPTGEIRDVKGTVFDFRTSKKVGKDINDNELRSYGGYDHPFILNPSTKPTILLEDQESGRYMEIETDQPTVIFYTGNHLNKEIRINGGMIARRHSGLCLETQDYPDAPNQCNFPSSIINEDKEYLANTIYRFGILT</sequence>
<dbReference type="GO" id="GO:0005737">
    <property type="term" value="C:cytoplasm"/>
    <property type="evidence" value="ECO:0007669"/>
    <property type="project" value="TreeGrafter"/>
</dbReference>
<dbReference type="PROSITE" id="PS00545">
    <property type="entry name" value="ALDOSE_1_EPIMERASE"/>
    <property type="match status" value="1"/>
</dbReference>
<evidence type="ECO:0000256" key="9">
    <source>
        <dbReference type="PIRSR" id="PIRSR005096-1"/>
    </source>
</evidence>
<name>A0A1G5I1Y7_9FIRM</name>
<dbReference type="PIRSF" id="PIRSF005096">
    <property type="entry name" value="GALM"/>
    <property type="match status" value="1"/>
</dbReference>
<feature type="binding site" evidence="11">
    <location>
        <begin position="180"/>
        <end position="182"/>
    </location>
    <ligand>
        <name>beta-D-galactose</name>
        <dbReference type="ChEBI" id="CHEBI:27667"/>
    </ligand>
</feature>
<dbReference type="GO" id="GO:0030246">
    <property type="term" value="F:carbohydrate binding"/>
    <property type="evidence" value="ECO:0007669"/>
    <property type="project" value="InterPro"/>
</dbReference>
<dbReference type="InterPro" id="IPR011013">
    <property type="entry name" value="Gal_mutarotase_sf_dom"/>
</dbReference>
<dbReference type="RefSeq" id="WP_091543288.1">
    <property type="nucleotide sequence ID" value="NZ_FMUS01000013.1"/>
</dbReference>
<dbReference type="Gene3D" id="2.70.98.10">
    <property type="match status" value="1"/>
</dbReference>
<evidence type="ECO:0000313" key="13">
    <source>
        <dbReference type="Proteomes" id="UP000198636"/>
    </source>
</evidence>
<keyword evidence="13" id="KW-1185">Reference proteome</keyword>
<dbReference type="GO" id="GO:0033499">
    <property type="term" value="P:galactose catabolic process via UDP-galactose, Leloir pathway"/>
    <property type="evidence" value="ECO:0007669"/>
    <property type="project" value="TreeGrafter"/>
</dbReference>
<protein>
    <recommendedName>
        <fullName evidence="5 8">Aldose 1-epimerase</fullName>
        <ecNumber evidence="4 8">5.1.3.3</ecNumber>
    </recommendedName>
</protein>
<evidence type="ECO:0000256" key="4">
    <source>
        <dbReference type="ARBA" id="ARBA00013185"/>
    </source>
</evidence>
<dbReference type="SUPFAM" id="SSF74650">
    <property type="entry name" value="Galactose mutarotase-like"/>
    <property type="match status" value="1"/>
</dbReference>
<keyword evidence="6 8" id="KW-0413">Isomerase</keyword>
<evidence type="ECO:0000256" key="10">
    <source>
        <dbReference type="PIRSR" id="PIRSR005096-2"/>
    </source>
</evidence>
<evidence type="ECO:0000256" key="2">
    <source>
        <dbReference type="ARBA" id="ARBA00005028"/>
    </source>
</evidence>
<dbReference type="InterPro" id="IPR015443">
    <property type="entry name" value="Aldose_1-epimerase"/>
</dbReference>
<accession>A0A1G5I1Y7</accession>
<comment type="pathway">
    <text evidence="2 8">Carbohydrate metabolism; hexose metabolism.</text>
</comment>
<keyword evidence="7 8" id="KW-0119">Carbohydrate metabolism</keyword>
<dbReference type="NCBIfam" id="NF008277">
    <property type="entry name" value="PRK11055.1"/>
    <property type="match status" value="1"/>
</dbReference>
<gene>
    <name evidence="12" type="ORF">SAMN03080606_02212</name>
</gene>
<evidence type="ECO:0000256" key="8">
    <source>
        <dbReference type="PIRNR" id="PIRNR005096"/>
    </source>
</evidence>
<dbReference type="InterPro" id="IPR008183">
    <property type="entry name" value="Aldose_1/G6P_1-epimerase"/>
</dbReference>
<dbReference type="PANTHER" id="PTHR10091">
    <property type="entry name" value="ALDOSE-1-EPIMERASE"/>
    <property type="match status" value="1"/>
</dbReference>
<feature type="binding site" evidence="10">
    <location>
        <position position="250"/>
    </location>
    <ligand>
        <name>beta-D-galactose</name>
        <dbReference type="ChEBI" id="CHEBI:27667"/>
    </ligand>
</feature>
<evidence type="ECO:0000256" key="1">
    <source>
        <dbReference type="ARBA" id="ARBA00001614"/>
    </source>
</evidence>